<keyword evidence="4 9" id="KW-0031">Aminopeptidase</keyword>
<dbReference type="PANTHER" id="PTHR11963">
    <property type="entry name" value="LEUCINE AMINOPEPTIDASE-RELATED"/>
    <property type="match status" value="1"/>
</dbReference>
<dbReference type="FunFam" id="3.40.630.10:FF:000004">
    <property type="entry name" value="Probable cytosol aminopeptidase"/>
    <property type="match status" value="1"/>
</dbReference>
<sequence>MEFSPATLAVQETKTPCLVLGIFKGSSRPSGLIKQIDDATGGWLQKQLKRGDFGGAKGQTQYLYDPPGLLAERLLLVGCGDSAEFGERAYLEACQTAAKTLNEGGAKQAVSCLPALKVGRRDLAWKIQQAAYNTGIALYTFDEFKSKAEKTKAPLRRLDLWIGADEDTALAAASIRVGEALIAGVTLARDLANRPGNVCTPTHLAKQAKALKKQHARMSLEVLEEADMEKLGMGAFLSVSRGSEEPGKLIVLHYQGGEKNARPLVLVGKGITFDTGGISLKPGAQMDEMKYDMGGAASVLGTLDACARLELPLNVVGIIAAAENMPDGRASKPGDIVKTLSGQTVEILNTDAEGRLVLCDALSYAERFDPDSVVDMATLTGACIIALGHQVSAVLGNHPPLIQELIQAGQTSFDRAWELPLLDEYQEQLKSNFADMANIGGRAAGTITAASFLSRFAKAYHWAHLDIAGTAWISGDKKGATGRPVGLLLQWLLDRAAGGR</sequence>
<dbReference type="Pfam" id="PF00883">
    <property type="entry name" value="Peptidase_M17"/>
    <property type="match status" value="1"/>
</dbReference>
<keyword evidence="6 9" id="KW-0479">Metal-binding</keyword>
<evidence type="ECO:0000256" key="2">
    <source>
        <dbReference type="ARBA" id="ARBA00000967"/>
    </source>
</evidence>
<evidence type="ECO:0000313" key="12">
    <source>
        <dbReference type="Proteomes" id="UP000029273"/>
    </source>
</evidence>
<dbReference type="PROSITE" id="PS00631">
    <property type="entry name" value="CYTOSOL_AP"/>
    <property type="match status" value="1"/>
</dbReference>
<feature type="binding site" evidence="9">
    <location>
        <position position="269"/>
    </location>
    <ligand>
        <name>Mn(2+)</name>
        <dbReference type="ChEBI" id="CHEBI:29035"/>
        <label>2</label>
    </ligand>
</feature>
<evidence type="ECO:0000256" key="3">
    <source>
        <dbReference type="ARBA" id="ARBA00009528"/>
    </source>
</evidence>
<comment type="similarity">
    <text evidence="3 9">Belongs to the peptidase M17 family.</text>
</comment>
<dbReference type="SUPFAM" id="SSF52949">
    <property type="entry name" value="Macro domain-like"/>
    <property type="match status" value="1"/>
</dbReference>
<dbReference type="InterPro" id="IPR011356">
    <property type="entry name" value="Leucine_aapep/pepB"/>
</dbReference>
<comment type="function">
    <text evidence="9">Presumably involved in the processing and regular turnover of intracellular proteins. Catalyzes the removal of unsubstituted N-terminal amino acids from various peptides.</text>
</comment>
<comment type="cofactor">
    <cofactor evidence="9">
        <name>Mn(2+)</name>
        <dbReference type="ChEBI" id="CHEBI:29035"/>
    </cofactor>
    <text evidence="9">Binds 2 manganese ions per subunit.</text>
</comment>
<dbReference type="EMBL" id="JQSG02000002">
    <property type="protein sequence ID" value="OBS09723.1"/>
    <property type="molecule type" value="Genomic_DNA"/>
</dbReference>
<name>A0A1A6C586_9GAMM</name>
<feature type="binding site" evidence="9">
    <location>
        <position position="274"/>
    </location>
    <ligand>
        <name>Mn(2+)</name>
        <dbReference type="ChEBI" id="CHEBI:29035"/>
        <label>2</label>
    </ligand>
</feature>
<comment type="catalytic activity">
    <reaction evidence="1 9">
        <text>Release of an N-terminal amino acid, Xaa-|-Yaa-, in which Xaa is preferably Leu, but may be other amino acids including Pro although not Arg or Lys, and Yaa may be Pro. Amino acid amides and methyl esters are also readily hydrolyzed, but rates on arylamides are exceedingly low.</text>
        <dbReference type="EC" id="3.4.11.1"/>
    </reaction>
</comment>
<dbReference type="EC" id="3.4.11.1" evidence="9"/>
<dbReference type="InterPro" id="IPR000819">
    <property type="entry name" value="Peptidase_M17_C"/>
</dbReference>
<reference evidence="11 12" key="1">
    <citation type="journal article" date="2014" name="Genome Announc.">
        <title>Draft Genome Sequence of the Iron-Oxidizing, Acidophilic, and Halotolerant 'Thiobacillus prosperus' Type Strain DSM 5130.</title>
        <authorList>
            <person name="Ossandon F.J."/>
            <person name="Cardenas J.P."/>
            <person name="Corbett M."/>
            <person name="Quatrini R."/>
            <person name="Holmes D.S."/>
            <person name="Watkin E."/>
        </authorList>
    </citation>
    <scope>NUCLEOTIDE SEQUENCE [LARGE SCALE GENOMIC DNA]</scope>
    <source>
        <strain evidence="11 12">DSM 5130</strain>
    </source>
</reference>
<dbReference type="PRINTS" id="PR00481">
    <property type="entry name" value="LAMNOPPTDASE"/>
</dbReference>
<dbReference type="InterPro" id="IPR008283">
    <property type="entry name" value="Peptidase_M17_N"/>
</dbReference>
<dbReference type="InterPro" id="IPR043472">
    <property type="entry name" value="Macro_dom-like"/>
</dbReference>
<comment type="subcellular location">
    <subcellularLocation>
        <location evidence="9">Cytoplasm</location>
    </subcellularLocation>
</comment>
<feature type="binding site" evidence="9">
    <location>
        <position position="292"/>
    </location>
    <ligand>
        <name>Mn(2+)</name>
        <dbReference type="ChEBI" id="CHEBI:29035"/>
        <label>2</label>
    </ligand>
</feature>
<comment type="caution">
    <text evidence="11">The sequence shown here is derived from an EMBL/GenBank/DDBJ whole genome shotgun (WGS) entry which is preliminary data.</text>
</comment>
<feature type="domain" description="Cytosol aminopeptidase" evidence="10">
    <location>
        <begin position="349"/>
        <end position="356"/>
    </location>
</feature>
<dbReference type="InterPro" id="IPR023042">
    <property type="entry name" value="Peptidase_M17_leu_NH2_pept"/>
</dbReference>
<dbReference type="GO" id="GO:0070006">
    <property type="term" value="F:metalloaminopeptidase activity"/>
    <property type="evidence" value="ECO:0007669"/>
    <property type="project" value="InterPro"/>
</dbReference>
<evidence type="ECO:0000256" key="7">
    <source>
        <dbReference type="ARBA" id="ARBA00022801"/>
    </source>
</evidence>
<dbReference type="Gene3D" id="3.40.630.10">
    <property type="entry name" value="Zn peptidases"/>
    <property type="match status" value="1"/>
</dbReference>
<dbReference type="AlphaFoldDB" id="A0A1A6C586"/>
<evidence type="ECO:0000256" key="9">
    <source>
        <dbReference type="HAMAP-Rule" id="MF_00181"/>
    </source>
</evidence>
<keyword evidence="7 9" id="KW-0378">Hydrolase</keyword>
<proteinExistence type="inferred from homology"/>
<dbReference type="GO" id="GO:0005737">
    <property type="term" value="C:cytoplasm"/>
    <property type="evidence" value="ECO:0007669"/>
    <property type="project" value="UniProtKB-SubCell"/>
</dbReference>
<dbReference type="NCBIfam" id="NF002077">
    <property type="entry name" value="PRK00913.2-4"/>
    <property type="match status" value="1"/>
</dbReference>
<gene>
    <name evidence="9" type="primary">pepA</name>
    <name evidence="11" type="ORF">Thpro_020773</name>
</gene>
<evidence type="ECO:0000256" key="5">
    <source>
        <dbReference type="ARBA" id="ARBA00022670"/>
    </source>
</evidence>
<keyword evidence="5 9" id="KW-0645">Protease</keyword>
<feature type="binding site" evidence="9">
    <location>
        <position position="353"/>
    </location>
    <ligand>
        <name>Mn(2+)</name>
        <dbReference type="ChEBI" id="CHEBI:29035"/>
        <label>2</label>
    </ligand>
</feature>
<evidence type="ECO:0000256" key="4">
    <source>
        <dbReference type="ARBA" id="ARBA00022438"/>
    </source>
</evidence>
<dbReference type="SUPFAM" id="SSF53187">
    <property type="entry name" value="Zn-dependent exopeptidases"/>
    <property type="match status" value="1"/>
</dbReference>
<dbReference type="EC" id="3.4.11.10" evidence="9"/>
<dbReference type="RefSeq" id="WP_065089256.1">
    <property type="nucleotide sequence ID" value="NZ_JQSG02000002.1"/>
</dbReference>
<feature type="binding site" evidence="9">
    <location>
        <position position="353"/>
    </location>
    <ligand>
        <name>Mn(2+)</name>
        <dbReference type="ChEBI" id="CHEBI:29035"/>
        <label>1</label>
    </ligand>
</feature>
<evidence type="ECO:0000256" key="6">
    <source>
        <dbReference type="ARBA" id="ARBA00022723"/>
    </source>
</evidence>
<dbReference type="NCBIfam" id="NF002073">
    <property type="entry name" value="PRK00913.1-2"/>
    <property type="match status" value="1"/>
</dbReference>
<keyword evidence="8 9" id="KW-0464">Manganese</keyword>
<keyword evidence="12" id="KW-1185">Reference proteome</keyword>
<feature type="active site" evidence="9">
    <location>
        <position position="281"/>
    </location>
</feature>
<dbReference type="Pfam" id="PF02789">
    <property type="entry name" value="Peptidase_M17_N"/>
    <property type="match status" value="1"/>
</dbReference>
<dbReference type="OrthoDB" id="9809354at2"/>
<dbReference type="NCBIfam" id="NF002074">
    <property type="entry name" value="PRK00913.1-4"/>
    <property type="match status" value="1"/>
</dbReference>
<dbReference type="CDD" id="cd00433">
    <property type="entry name" value="Peptidase_M17"/>
    <property type="match status" value="1"/>
</dbReference>
<feature type="binding site" evidence="9">
    <location>
        <position position="274"/>
    </location>
    <ligand>
        <name>Mn(2+)</name>
        <dbReference type="ChEBI" id="CHEBI:29035"/>
        <label>1</label>
    </ligand>
</feature>
<comment type="catalytic activity">
    <reaction evidence="2 9">
        <text>Release of an N-terminal amino acid, preferentially leucine, but not glutamic or aspartic acids.</text>
        <dbReference type="EC" id="3.4.11.10"/>
    </reaction>
</comment>
<dbReference type="HAMAP" id="MF_00181">
    <property type="entry name" value="Cytosol_peptidase_M17"/>
    <property type="match status" value="1"/>
</dbReference>
<organism evidence="11 12">
    <name type="scientific">Acidihalobacter prosperus</name>
    <dbReference type="NCBI Taxonomy" id="160660"/>
    <lineage>
        <taxon>Bacteria</taxon>
        <taxon>Pseudomonadati</taxon>
        <taxon>Pseudomonadota</taxon>
        <taxon>Gammaproteobacteria</taxon>
        <taxon>Chromatiales</taxon>
        <taxon>Ectothiorhodospiraceae</taxon>
        <taxon>Acidihalobacter</taxon>
    </lineage>
</organism>
<feature type="binding site" evidence="9">
    <location>
        <position position="351"/>
    </location>
    <ligand>
        <name>Mn(2+)</name>
        <dbReference type="ChEBI" id="CHEBI:29035"/>
        <label>1</label>
    </ligand>
</feature>
<evidence type="ECO:0000259" key="10">
    <source>
        <dbReference type="PROSITE" id="PS00631"/>
    </source>
</evidence>
<accession>A0A1A6C586</accession>
<dbReference type="Gene3D" id="3.40.220.10">
    <property type="entry name" value="Leucine Aminopeptidase, subunit E, domain 1"/>
    <property type="match status" value="1"/>
</dbReference>
<dbReference type="PANTHER" id="PTHR11963:SF23">
    <property type="entry name" value="CYTOSOL AMINOPEPTIDASE"/>
    <property type="match status" value="1"/>
</dbReference>
<dbReference type="GO" id="GO:0006508">
    <property type="term" value="P:proteolysis"/>
    <property type="evidence" value="ECO:0007669"/>
    <property type="project" value="UniProtKB-KW"/>
</dbReference>
<keyword evidence="9" id="KW-0963">Cytoplasm</keyword>
<dbReference type="GO" id="GO:0030145">
    <property type="term" value="F:manganese ion binding"/>
    <property type="evidence" value="ECO:0007669"/>
    <property type="project" value="UniProtKB-UniRule"/>
</dbReference>
<evidence type="ECO:0000256" key="8">
    <source>
        <dbReference type="ARBA" id="ARBA00023211"/>
    </source>
</evidence>
<dbReference type="STRING" id="160660.BJI67_06230"/>
<evidence type="ECO:0000256" key="1">
    <source>
        <dbReference type="ARBA" id="ARBA00000135"/>
    </source>
</evidence>
<protein>
    <recommendedName>
        <fullName evidence="9">Probable cytosol aminopeptidase</fullName>
        <ecNumber evidence="9">3.4.11.1</ecNumber>
    </recommendedName>
    <alternativeName>
        <fullName evidence="9">Leucine aminopeptidase</fullName>
        <shortName evidence="9">LAP</shortName>
        <ecNumber evidence="9">3.4.11.10</ecNumber>
    </alternativeName>
    <alternativeName>
        <fullName evidence="9">Leucyl aminopeptidase</fullName>
    </alternativeName>
</protein>
<feature type="active site" evidence="9">
    <location>
        <position position="355"/>
    </location>
</feature>
<dbReference type="Proteomes" id="UP000029273">
    <property type="component" value="Unassembled WGS sequence"/>
</dbReference>
<evidence type="ECO:0000313" key="11">
    <source>
        <dbReference type="EMBL" id="OBS09723.1"/>
    </source>
</evidence>